<dbReference type="InterPro" id="IPR009057">
    <property type="entry name" value="Homeodomain-like_sf"/>
</dbReference>
<keyword evidence="4" id="KW-0812">Transmembrane</keyword>
<dbReference type="STRING" id="1524254.PHACT_10920"/>
<sequence length="241" mass="26816">MPAAGTPGMATEVGRMINNAASLVCIAAIAFVWREALHDYLVLSSPAERRFRQIYVGSFSLLVAITLLWVSGARPGSLAADWQAMLLTSSAVLTLAGGLVAVQYRLRHPLSVSGGLERSRAVPSDDEQSDVLAQRILRAIEDENLLTTSNLKVAEFAARVGELEYKVTRCITNRLRYRNFNHLLNSYRVERAKRLFDDADCQHLNIASIAYDCGFNSLGPFNRAFRQHTGITPREYRRNSD</sequence>
<dbReference type="SUPFAM" id="SSF46689">
    <property type="entry name" value="Homeodomain-like"/>
    <property type="match status" value="1"/>
</dbReference>
<accession>A0A1E8CMF9</accession>
<evidence type="ECO:0000256" key="1">
    <source>
        <dbReference type="ARBA" id="ARBA00023015"/>
    </source>
</evidence>
<dbReference type="SMART" id="SM00342">
    <property type="entry name" value="HTH_ARAC"/>
    <property type="match status" value="1"/>
</dbReference>
<protein>
    <recommendedName>
        <fullName evidence="5">HTH araC/xylS-type domain-containing protein</fullName>
    </recommendedName>
</protein>
<dbReference type="PRINTS" id="PR00032">
    <property type="entry name" value="HTHARAC"/>
</dbReference>
<feature type="transmembrane region" description="Helical" evidence="4">
    <location>
        <begin position="54"/>
        <end position="72"/>
    </location>
</feature>
<feature type="domain" description="HTH araC/xylS-type" evidence="5">
    <location>
        <begin position="134"/>
        <end position="239"/>
    </location>
</feature>
<keyword evidence="3" id="KW-0804">Transcription</keyword>
<feature type="transmembrane region" description="Helical" evidence="4">
    <location>
        <begin position="16"/>
        <end position="33"/>
    </location>
</feature>
<proteinExistence type="predicted"/>
<dbReference type="GO" id="GO:0003700">
    <property type="term" value="F:DNA-binding transcription factor activity"/>
    <property type="evidence" value="ECO:0007669"/>
    <property type="project" value="InterPro"/>
</dbReference>
<dbReference type="PANTHER" id="PTHR43280:SF29">
    <property type="entry name" value="ARAC-FAMILY TRANSCRIPTIONAL REGULATOR"/>
    <property type="match status" value="1"/>
</dbReference>
<feature type="transmembrane region" description="Helical" evidence="4">
    <location>
        <begin position="84"/>
        <end position="102"/>
    </location>
</feature>
<keyword evidence="4" id="KW-0472">Membrane</keyword>
<gene>
    <name evidence="6" type="ORF">PHACT_10920</name>
</gene>
<dbReference type="GO" id="GO:0043565">
    <property type="term" value="F:sequence-specific DNA binding"/>
    <property type="evidence" value="ECO:0007669"/>
    <property type="project" value="InterPro"/>
</dbReference>
<dbReference type="Proteomes" id="UP000175669">
    <property type="component" value="Unassembled WGS sequence"/>
</dbReference>
<dbReference type="EMBL" id="MASR01000001">
    <property type="protein sequence ID" value="OFE13583.1"/>
    <property type="molecule type" value="Genomic_DNA"/>
</dbReference>
<evidence type="ECO:0000259" key="5">
    <source>
        <dbReference type="PROSITE" id="PS01124"/>
    </source>
</evidence>
<keyword evidence="7" id="KW-1185">Reference proteome</keyword>
<dbReference type="InterPro" id="IPR018060">
    <property type="entry name" value="HTH_AraC"/>
</dbReference>
<dbReference type="PROSITE" id="PS01124">
    <property type="entry name" value="HTH_ARAC_FAMILY_2"/>
    <property type="match status" value="1"/>
</dbReference>
<evidence type="ECO:0000256" key="3">
    <source>
        <dbReference type="ARBA" id="ARBA00023163"/>
    </source>
</evidence>
<reference evidence="7" key="1">
    <citation type="submission" date="2016-07" db="EMBL/GenBank/DDBJ databases">
        <authorList>
            <person name="Florea S."/>
            <person name="Webb J.S."/>
            <person name="Jaromczyk J."/>
            <person name="Schardl C.L."/>
        </authorList>
    </citation>
    <scope>NUCLEOTIDE SEQUENCE [LARGE SCALE GENOMIC DNA]</scope>
    <source>
        <strain evidence="7">KCTC 42131</strain>
    </source>
</reference>
<evidence type="ECO:0000313" key="6">
    <source>
        <dbReference type="EMBL" id="OFE13583.1"/>
    </source>
</evidence>
<keyword evidence="1" id="KW-0805">Transcription regulation</keyword>
<dbReference type="Gene3D" id="1.10.10.60">
    <property type="entry name" value="Homeodomain-like"/>
    <property type="match status" value="1"/>
</dbReference>
<dbReference type="InterPro" id="IPR020449">
    <property type="entry name" value="Tscrpt_reg_AraC-type_HTH"/>
</dbReference>
<evidence type="ECO:0000256" key="4">
    <source>
        <dbReference type="SAM" id="Phobius"/>
    </source>
</evidence>
<dbReference type="AlphaFoldDB" id="A0A1E8CMF9"/>
<keyword evidence="2" id="KW-0238">DNA-binding</keyword>
<dbReference type="PANTHER" id="PTHR43280">
    <property type="entry name" value="ARAC-FAMILY TRANSCRIPTIONAL REGULATOR"/>
    <property type="match status" value="1"/>
</dbReference>
<evidence type="ECO:0000313" key="7">
    <source>
        <dbReference type="Proteomes" id="UP000175669"/>
    </source>
</evidence>
<evidence type="ECO:0000256" key="2">
    <source>
        <dbReference type="ARBA" id="ARBA00023125"/>
    </source>
</evidence>
<comment type="caution">
    <text evidence="6">The sequence shown here is derived from an EMBL/GenBank/DDBJ whole genome shotgun (WGS) entry which is preliminary data.</text>
</comment>
<name>A0A1E8CMF9_9GAMM</name>
<keyword evidence="4" id="KW-1133">Transmembrane helix</keyword>
<organism evidence="6 7">
    <name type="scientific">Pseudohongiella acticola</name>
    <dbReference type="NCBI Taxonomy" id="1524254"/>
    <lineage>
        <taxon>Bacteria</taxon>
        <taxon>Pseudomonadati</taxon>
        <taxon>Pseudomonadota</taxon>
        <taxon>Gammaproteobacteria</taxon>
        <taxon>Pseudomonadales</taxon>
        <taxon>Pseudohongiellaceae</taxon>
        <taxon>Pseudohongiella</taxon>
    </lineage>
</organism>
<dbReference type="Pfam" id="PF12833">
    <property type="entry name" value="HTH_18"/>
    <property type="match status" value="1"/>
</dbReference>